<proteinExistence type="inferred from homology"/>
<keyword evidence="6 7" id="KW-0472">Membrane</keyword>
<feature type="transmembrane region" description="Helical" evidence="7">
    <location>
        <begin position="387"/>
        <end position="410"/>
    </location>
</feature>
<keyword evidence="5 7" id="KW-1133">Transmembrane helix</keyword>
<accession>A0A3N2QBB7</accession>
<feature type="transmembrane region" description="Helical" evidence="7">
    <location>
        <begin position="120"/>
        <end position="149"/>
    </location>
</feature>
<evidence type="ECO:0000256" key="7">
    <source>
        <dbReference type="SAM" id="Phobius"/>
    </source>
</evidence>
<feature type="transmembrane region" description="Helical" evidence="7">
    <location>
        <begin position="641"/>
        <end position="663"/>
    </location>
</feature>
<reference evidence="8 9" key="1">
    <citation type="submission" date="2018-09" db="EMBL/GenBank/DDBJ databases">
        <title>Comparative Genomics of Wolbachia-Cardinium Dual Endosymbiosis in a Plant-Parasitic Nematode.</title>
        <authorList>
            <person name="Brown A.M.V."/>
            <person name="Wasala S.K."/>
            <person name="Howe D.K."/>
            <person name="Peetz A.B."/>
            <person name="Zasada I.A."/>
            <person name="Denver D.R."/>
        </authorList>
    </citation>
    <scope>NUCLEOTIDE SEQUENCE [LARGE SCALE GENOMIC DNA]</scope>
    <source>
        <strain evidence="8 9">Pp_1</strain>
    </source>
</reference>
<dbReference type="PANTHER" id="PTHR48086">
    <property type="entry name" value="SODIUM/PROLINE SYMPORTER-RELATED"/>
    <property type="match status" value="1"/>
</dbReference>
<gene>
    <name evidence="8" type="ORF">EDM02_04495</name>
</gene>
<evidence type="ECO:0000256" key="2">
    <source>
        <dbReference type="ARBA" id="ARBA00006434"/>
    </source>
</evidence>
<feature type="transmembrane region" description="Helical" evidence="7">
    <location>
        <begin position="42"/>
        <end position="62"/>
    </location>
</feature>
<feature type="transmembrane region" description="Helical" evidence="7">
    <location>
        <begin position="538"/>
        <end position="558"/>
    </location>
</feature>
<feature type="transmembrane region" description="Helical" evidence="7">
    <location>
        <begin position="156"/>
        <end position="176"/>
    </location>
</feature>
<sequence>MISLNVPLLMVVAFLLLTLAVGLYYSRKTTTLREYAVGNKQFATATLVATVLATIWGGGGLVRSVQQVHHLGLYYIIYSLVGNLDFWIIISPLALRMTPFMKNLSMAETIGSVYGKHPRFITALACIGASIASLAIQITVISQVISICIDKIDPKYITILATLILIFYSTFGGIRAVTFTDVLQFITFSIIIPLLAVWMFHKISNPVAESISFLQAQEKFQFKTVLRFDTKLVAIMALILSGMAAGINPTMVQRIYMSSGPIQAQKVFLYSGLFSFLIDICILLIGLFVFVGAPELSIEEIWPYIMKNISPFSQGLISISLLAMTMSTADSKLNACAVMVSHDILESIRGAKKVPYTHQLRLAKLTSLVVGLLGMVLAFYRKDLLDLLKLIFAFTVPIITAPFVLAVFGFRGTGRTALIGMATGAVTIIAWNQWIEPTTEIDGAFVCMLANGLAMLAAHYVLPQPPGTGWVEPDDELKQIRQANARKWARRKEAIKAFFSKDSLAKLPPNRTKIIGMGIYVMVTALAYLATIDTIDLIYWPILQIIAAACFSGYGIFIPKGKSPTWIGGLYWLFGLVFCLPVTMVWLSWHTTNPLYTVVLYMMHLAVTLVAFPLYSALVIVLCMTIYPLCCIRDPMLWPPLAVLLPTLGIGLLLFTLIIYYRFNTVIWTNQNTYLKNQQKLREAQKLKNLAYNLHIDTATVSSQEEEDGMILEKVVKDVTQSVAFIDNATPLYKQDFQSIINKFSEWAIFLKQQAKSKDHILLQPTAISLNQLINKIEVALEREMENGSRLFIEHKDNTVPVKIVCDVNQIIHLLVTAILRTAKSDVLETQFVRVYLYTTHLQYEVHEPIDNGYAPAMVFSAIAFVISSSHLPLAELPKVQSYYEPNRDNKETSKQTAYRPLAQTHIDLGKKTIERIMHTHYGYLEISNQGTTGASLGCNENPRGDDRQTTDYTLNVGSAYHSQGTG</sequence>
<evidence type="ECO:0000256" key="3">
    <source>
        <dbReference type="ARBA" id="ARBA00022448"/>
    </source>
</evidence>
<feature type="transmembrane region" description="Helical" evidence="7">
    <location>
        <begin position="570"/>
        <end position="589"/>
    </location>
</feature>
<dbReference type="CDD" id="cd10322">
    <property type="entry name" value="SLC5sbd"/>
    <property type="match status" value="1"/>
</dbReference>
<dbReference type="Gene3D" id="1.20.1730.10">
    <property type="entry name" value="Sodium/glucose cotransporter"/>
    <property type="match status" value="1"/>
</dbReference>
<evidence type="ECO:0000256" key="4">
    <source>
        <dbReference type="ARBA" id="ARBA00022692"/>
    </source>
</evidence>
<dbReference type="InterPro" id="IPR050277">
    <property type="entry name" value="Sodium:Solute_Symporter"/>
</dbReference>
<dbReference type="GO" id="GO:0005886">
    <property type="term" value="C:plasma membrane"/>
    <property type="evidence" value="ECO:0007669"/>
    <property type="project" value="TreeGrafter"/>
</dbReference>
<comment type="similarity">
    <text evidence="2">Belongs to the sodium:solute symporter (SSF) (TC 2.A.21) family.</text>
</comment>
<evidence type="ECO:0000313" key="9">
    <source>
        <dbReference type="Proteomes" id="UP000270927"/>
    </source>
</evidence>
<dbReference type="OrthoDB" id="9814523at2"/>
<evidence type="ECO:0000256" key="6">
    <source>
        <dbReference type="ARBA" id="ARBA00023136"/>
    </source>
</evidence>
<dbReference type="PANTHER" id="PTHR48086:SF7">
    <property type="entry name" value="SODIUM-SOLUTE SYMPORTER-RELATED"/>
    <property type="match status" value="1"/>
</dbReference>
<comment type="caution">
    <text evidence="8">The sequence shown here is derived from an EMBL/GenBank/DDBJ whole genome shotgun (WGS) entry which is preliminary data.</text>
</comment>
<dbReference type="PROSITE" id="PS50283">
    <property type="entry name" value="NA_SOLUT_SYMP_3"/>
    <property type="match status" value="1"/>
</dbReference>
<feature type="transmembrane region" description="Helical" evidence="7">
    <location>
        <begin position="228"/>
        <end position="247"/>
    </location>
</feature>
<feature type="transmembrane region" description="Helical" evidence="7">
    <location>
        <begin position="182"/>
        <end position="200"/>
    </location>
</feature>
<dbReference type="EMBL" id="RARA01000026">
    <property type="protein sequence ID" value="ROT47114.1"/>
    <property type="molecule type" value="Genomic_DNA"/>
</dbReference>
<dbReference type="InterPro" id="IPR001734">
    <property type="entry name" value="Na/solute_symporter"/>
</dbReference>
<feature type="transmembrane region" description="Helical" evidence="7">
    <location>
        <begin position="362"/>
        <end position="381"/>
    </location>
</feature>
<dbReference type="InterPro" id="IPR038377">
    <property type="entry name" value="Na/Glc_symporter_sf"/>
</dbReference>
<keyword evidence="9" id="KW-1185">Reference proteome</keyword>
<feature type="transmembrane region" description="Helical" evidence="7">
    <location>
        <begin position="514"/>
        <end position="532"/>
    </location>
</feature>
<evidence type="ECO:0000256" key="1">
    <source>
        <dbReference type="ARBA" id="ARBA00004141"/>
    </source>
</evidence>
<organism evidence="8 9">
    <name type="scientific">Candidatus Cardinium hertigii</name>
    <dbReference type="NCBI Taxonomy" id="247481"/>
    <lineage>
        <taxon>Bacteria</taxon>
        <taxon>Pseudomonadati</taxon>
        <taxon>Bacteroidota</taxon>
        <taxon>Cytophagia</taxon>
        <taxon>Cytophagales</taxon>
        <taxon>Amoebophilaceae</taxon>
        <taxon>Candidatus Cardinium</taxon>
    </lineage>
</organism>
<feature type="transmembrane region" description="Helical" evidence="7">
    <location>
        <begin position="601"/>
        <end position="629"/>
    </location>
</feature>
<keyword evidence="4 7" id="KW-0812">Transmembrane</keyword>
<feature type="transmembrane region" description="Helical" evidence="7">
    <location>
        <begin position="74"/>
        <end position="95"/>
    </location>
</feature>
<dbReference type="GO" id="GO:0022857">
    <property type="term" value="F:transmembrane transporter activity"/>
    <property type="evidence" value="ECO:0007669"/>
    <property type="project" value="InterPro"/>
</dbReference>
<keyword evidence="3" id="KW-0813">Transport</keyword>
<evidence type="ECO:0000313" key="8">
    <source>
        <dbReference type="EMBL" id="ROT47114.1"/>
    </source>
</evidence>
<dbReference type="Pfam" id="PF00474">
    <property type="entry name" value="SSF"/>
    <property type="match status" value="1"/>
</dbReference>
<dbReference type="AlphaFoldDB" id="A0A3N2QBB7"/>
<feature type="transmembrane region" description="Helical" evidence="7">
    <location>
        <begin position="267"/>
        <end position="291"/>
    </location>
</feature>
<dbReference type="RefSeq" id="WP_123663366.1">
    <property type="nucleotide sequence ID" value="NZ_RARA01000026.1"/>
</dbReference>
<comment type="subcellular location">
    <subcellularLocation>
        <location evidence="1">Membrane</location>
        <topology evidence="1">Multi-pass membrane protein</topology>
    </subcellularLocation>
</comment>
<dbReference type="Proteomes" id="UP000270927">
    <property type="component" value="Unassembled WGS sequence"/>
</dbReference>
<protein>
    <submittedName>
        <fullName evidence="8">Sodium:solute symporter family protein</fullName>
    </submittedName>
</protein>
<evidence type="ECO:0000256" key="5">
    <source>
        <dbReference type="ARBA" id="ARBA00022989"/>
    </source>
</evidence>
<name>A0A3N2QBB7_9BACT</name>